<evidence type="ECO:0000256" key="7">
    <source>
        <dbReference type="SAM" id="MobiDB-lite"/>
    </source>
</evidence>
<evidence type="ECO:0000256" key="4">
    <source>
        <dbReference type="ARBA" id="ARBA00022490"/>
    </source>
</evidence>
<protein>
    <recommendedName>
        <fullName evidence="3">Nuclear migration protein nudC</fullName>
    </recommendedName>
    <alternativeName>
        <fullName evidence="6">Nuclear distribution protein C homolog</fullName>
    </alternativeName>
</protein>
<feature type="compositionally biased region" description="Basic and acidic residues" evidence="7">
    <location>
        <begin position="112"/>
        <end position="122"/>
    </location>
</feature>
<evidence type="ECO:0000256" key="1">
    <source>
        <dbReference type="ARBA" id="ARBA00004496"/>
    </source>
</evidence>
<sequence>MAGNPQFDNQLFALVDQARGVENFFDGVFNFLARRTDFYTGNSTDYAKNIVLKAFEKHGEVAKQKAEAERKEREEKEKRAAERRAAEKAKQEEPSGIKELTDEEAEVLQKQLDAEKVEKEAAKTVPATTSKEENGDEEEEEEDKGKLKPNDGNGCDLANYRWTQTLEEVEITIPFKVDFALKSKDIVVEFGKKTLKVGLKKEPSVIDGELNKEIKTGGATWTLDGATKTVVVTLEKQDGMTWWNRLVTSDPEINTKKVQPANSKLSDLDGETRAMVEKMMYDQRQKEMGLPTSEEKKKQDMLKKFMEQHPEMDFSQVKMQ</sequence>
<comment type="subcellular location">
    <subcellularLocation>
        <location evidence="1">Cytoplasm</location>
    </subcellularLocation>
</comment>
<dbReference type="InterPro" id="IPR008978">
    <property type="entry name" value="HSP20-like_chaperone"/>
</dbReference>
<reference evidence="9 10" key="1">
    <citation type="journal article" date="2015" name="Genome Biol.">
        <title>Comparative genomics of Steinernema reveals deeply conserved gene regulatory networks.</title>
        <authorList>
            <person name="Dillman A.R."/>
            <person name="Macchietto M."/>
            <person name="Porter C.F."/>
            <person name="Rogers A."/>
            <person name="Williams B."/>
            <person name="Antoshechkin I."/>
            <person name="Lee M.M."/>
            <person name="Goodwin Z."/>
            <person name="Lu X."/>
            <person name="Lewis E.E."/>
            <person name="Goodrich-Blair H."/>
            <person name="Stock S.P."/>
            <person name="Adams B.J."/>
            <person name="Sternberg P.W."/>
            <person name="Mortazavi A."/>
        </authorList>
    </citation>
    <scope>NUCLEOTIDE SEQUENCE [LARGE SCALE GENOMIC DNA]</scope>
    <source>
        <strain evidence="9 10">ALL</strain>
    </source>
</reference>
<dbReference type="InterPro" id="IPR007052">
    <property type="entry name" value="CS_dom"/>
</dbReference>
<comment type="similarity">
    <text evidence="2">Belongs to the nudC family.</text>
</comment>
<dbReference type="InterPro" id="IPR025934">
    <property type="entry name" value="NudC_N_dom"/>
</dbReference>
<dbReference type="STRING" id="34508.A0A4U5PA06"/>
<evidence type="ECO:0000256" key="2">
    <source>
        <dbReference type="ARBA" id="ARBA00010513"/>
    </source>
</evidence>
<dbReference type="GO" id="GO:0006457">
    <property type="term" value="P:protein folding"/>
    <property type="evidence" value="ECO:0007669"/>
    <property type="project" value="TreeGrafter"/>
</dbReference>
<dbReference type="Gene3D" id="2.60.40.790">
    <property type="match status" value="1"/>
</dbReference>
<dbReference type="PANTHER" id="PTHR12356:SF3">
    <property type="entry name" value="NUCLEAR MIGRATION PROTEIN NUDC"/>
    <property type="match status" value="1"/>
</dbReference>
<dbReference type="PANTHER" id="PTHR12356">
    <property type="entry name" value="NUCLEAR MOVEMENT PROTEIN NUDC"/>
    <property type="match status" value="1"/>
</dbReference>
<evidence type="ECO:0000256" key="6">
    <source>
        <dbReference type="ARBA" id="ARBA00030427"/>
    </source>
</evidence>
<dbReference type="OrthoDB" id="416217at2759"/>
<dbReference type="InterPro" id="IPR037898">
    <property type="entry name" value="NudC_fam"/>
</dbReference>
<evidence type="ECO:0000313" key="10">
    <source>
        <dbReference type="Proteomes" id="UP000298663"/>
    </source>
</evidence>
<feature type="compositionally biased region" description="Basic and acidic residues" evidence="7">
    <location>
        <begin position="59"/>
        <end position="100"/>
    </location>
</feature>
<dbReference type="Proteomes" id="UP000298663">
    <property type="component" value="Unassembled WGS sequence"/>
</dbReference>
<dbReference type="Pfam" id="PF04969">
    <property type="entry name" value="CS"/>
    <property type="match status" value="1"/>
</dbReference>
<keyword evidence="4" id="KW-0963">Cytoplasm</keyword>
<dbReference type="GO" id="GO:0005737">
    <property type="term" value="C:cytoplasm"/>
    <property type="evidence" value="ECO:0007669"/>
    <property type="project" value="UniProtKB-SubCell"/>
</dbReference>
<reference evidence="9 10" key="2">
    <citation type="journal article" date="2019" name="G3 (Bethesda)">
        <title>Hybrid Assembly of the Genome of the Entomopathogenic Nematode Steinernema carpocapsae Identifies the X-Chromosome.</title>
        <authorList>
            <person name="Serra L."/>
            <person name="Macchietto M."/>
            <person name="Macias-Munoz A."/>
            <person name="McGill C.J."/>
            <person name="Rodriguez I.M."/>
            <person name="Rodriguez B."/>
            <person name="Murad R."/>
            <person name="Mortazavi A."/>
        </authorList>
    </citation>
    <scope>NUCLEOTIDE SEQUENCE [LARGE SCALE GENOMIC DNA]</scope>
    <source>
        <strain evidence="9 10">ALL</strain>
    </source>
</reference>
<comment type="caution">
    <text evidence="9">The sequence shown here is derived from an EMBL/GenBank/DDBJ whole genome shotgun (WGS) entry which is preliminary data.</text>
</comment>
<dbReference type="EMBL" id="AZBU02000002">
    <property type="protein sequence ID" value="TKR93000.1"/>
    <property type="molecule type" value="Genomic_DNA"/>
</dbReference>
<accession>A0A4U5PA06</accession>
<organism evidence="9 10">
    <name type="scientific">Steinernema carpocapsae</name>
    <name type="common">Entomopathogenic nematode</name>
    <dbReference type="NCBI Taxonomy" id="34508"/>
    <lineage>
        <taxon>Eukaryota</taxon>
        <taxon>Metazoa</taxon>
        <taxon>Ecdysozoa</taxon>
        <taxon>Nematoda</taxon>
        <taxon>Chromadorea</taxon>
        <taxon>Rhabditida</taxon>
        <taxon>Tylenchina</taxon>
        <taxon>Panagrolaimomorpha</taxon>
        <taxon>Strongyloidoidea</taxon>
        <taxon>Steinernematidae</taxon>
        <taxon>Steinernema</taxon>
    </lineage>
</organism>
<dbReference type="AlphaFoldDB" id="A0A4U5PA06"/>
<keyword evidence="5" id="KW-0597">Phosphoprotein</keyword>
<gene>
    <name evidence="9" type="ORF">L596_007537</name>
</gene>
<feature type="domain" description="CS" evidence="8">
    <location>
        <begin position="155"/>
        <end position="247"/>
    </location>
</feature>
<evidence type="ECO:0000313" key="9">
    <source>
        <dbReference type="EMBL" id="TKR93000.1"/>
    </source>
</evidence>
<name>A0A4U5PA06_STECR</name>
<proteinExistence type="inferred from homology"/>
<evidence type="ECO:0000259" key="8">
    <source>
        <dbReference type="PROSITE" id="PS51203"/>
    </source>
</evidence>
<dbReference type="SUPFAM" id="SSF49764">
    <property type="entry name" value="HSP20-like chaperones"/>
    <property type="match status" value="1"/>
</dbReference>
<feature type="region of interest" description="Disordered" evidence="7">
    <location>
        <begin position="59"/>
        <end position="155"/>
    </location>
</feature>
<dbReference type="Pfam" id="PF14050">
    <property type="entry name" value="Nudc_N"/>
    <property type="match status" value="1"/>
</dbReference>
<evidence type="ECO:0000256" key="3">
    <source>
        <dbReference type="ARBA" id="ARBA00017641"/>
    </source>
</evidence>
<dbReference type="GO" id="GO:0051082">
    <property type="term" value="F:unfolded protein binding"/>
    <property type="evidence" value="ECO:0007669"/>
    <property type="project" value="TreeGrafter"/>
</dbReference>
<dbReference type="FunFam" id="2.60.40.790:FF:000001">
    <property type="entry name" value="Nuclear migration protein nudC"/>
    <property type="match status" value="1"/>
</dbReference>
<keyword evidence="10" id="KW-1185">Reference proteome</keyword>
<dbReference type="PROSITE" id="PS51203">
    <property type="entry name" value="CS"/>
    <property type="match status" value="1"/>
</dbReference>
<evidence type="ECO:0000256" key="5">
    <source>
        <dbReference type="ARBA" id="ARBA00022553"/>
    </source>
</evidence>